<dbReference type="EMBL" id="NHSF01000054">
    <property type="protein sequence ID" value="MBK5930542.1"/>
    <property type="molecule type" value="Genomic_DNA"/>
</dbReference>
<dbReference type="AlphaFoldDB" id="A0AAJ0XGC8"/>
<keyword evidence="1" id="KW-0732">Signal</keyword>
<reference evidence="3" key="2">
    <citation type="journal article" date="2020" name="Microorganisms">
        <title>Osmotic Adaptation and Compatible Solute Biosynthesis of Phototrophic Bacteria as Revealed from Genome Analyses.</title>
        <authorList>
            <person name="Imhoff J.F."/>
            <person name="Rahn T."/>
            <person name="Kunzel S."/>
            <person name="Keller A."/>
            <person name="Neulinger S.C."/>
        </authorList>
    </citation>
    <scope>NUCLEOTIDE SEQUENCE</scope>
    <source>
        <strain evidence="3">DSM 4395</strain>
    </source>
</reference>
<evidence type="ECO:0000256" key="1">
    <source>
        <dbReference type="SAM" id="SignalP"/>
    </source>
</evidence>
<comment type="caution">
    <text evidence="3">The sequence shown here is derived from an EMBL/GenBank/DDBJ whole genome shotgun (WGS) entry which is preliminary data.</text>
</comment>
<evidence type="ECO:0000313" key="3">
    <source>
        <dbReference type="EMBL" id="MBK5930542.1"/>
    </source>
</evidence>
<protein>
    <recommendedName>
        <fullName evidence="2">Ice-binding protein C-terminal domain-containing protein</fullName>
    </recommendedName>
</protein>
<dbReference type="RefSeq" id="WP_201245050.1">
    <property type="nucleotide sequence ID" value="NZ_NHSF01000054.1"/>
</dbReference>
<reference evidence="3" key="1">
    <citation type="submission" date="2017-05" db="EMBL/GenBank/DDBJ databases">
        <authorList>
            <person name="Imhoff J.F."/>
            <person name="Rahn T."/>
            <person name="Kuenzel S."/>
            <person name="Neulinger S.C."/>
        </authorList>
    </citation>
    <scope>NUCLEOTIDE SEQUENCE</scope>
    <source>
        <strain evidence="3">DSM 4395</strain>
    </source>
</reference>
<organism evidence="3 4">
    <name type="scientific">Halochromatium salexigens</name>
    <name type="common">Chromatium salexigens</name>
    <dbReference type="NCBI Taxonomy" id="49447"/>
    <lineage>
        <taxon>Bacteria</taxon>
        <taxon>Pseudomonadati</taxon>
        <taxon>Pseudomonadota</taxon>
        <taxon>Gammaproteobacteria</taxon>
        <taxon>Chromatiales</taxon>
        <taxon>Chromatiaceae</taxon>
        <taxon>Halochromatium</taxon>
    </lineage>
</organism>
<dbReference type="Proteomes" id="UP001296967">
    <property type="component" value="Unassembled WGS sequence"/>
</dbReference>
<sequence>MITKNAFLGTSMALILGSAAPLAQANVFEFNPVNFGGTDDTFSGDELVGTFSTGFTSTDAFASFDATGWFQVKTINLNSAEQFTGGLDASSVNFTGDYHLWFEFEYEASGGAGGGIAPSYTIDSVSYSMYAGSGVDRDFVEATNGGGTPTVTTNSGTNTLIGSATNYFGGGITNQANQSFSAVDTDFSLVNLGTFFTAPDPFFNLAFQSASTVLPALNDDFTAGTLNGTTEVRFASTPVPEPTSMALIGLGLIALGWTASRRRRAS</sequence>
<feature type="domain" description="Ice-binding protein C-terminal" evidence="2">
    <location>
        <begin position="238"/>
        <end position="262"/>
    </location>
</feature>
<accession>A0AAJ0XGC8</accession>
<evidence type="ECO:0000259" key="2">
    <source>
        <dbReference type="Pfam" id="PF07589"/>
    </source>
</evidence>
<dbReference type="NCBIfam" id="NF033554">
    <property type="entry name" value="floc_PepA"/>
    <property type="match status" value="1"/>
</dbReference>
<proteinExistence type="predicted"/>
<feature type="signal peptide" evidence="1">
    <location>
        <begin position="1"/>
        <end position="25"/>
    </location>
</feature>
<gene>
    <name evidence="3" type="ORF">CCR82_08420</name>
</gene>
<keyword evidence="4" id="KW-1185">Reference proteome</keyword>
<dbReference type="NCBIfam" id="TIGR02595">
    <property type="entry name" value="PEP_CTERM"/>
    <property type="match status" value="1"/>
</dbReference>
<dbReference type="InterPro" id="IPR013424">
    <property type="entry name" value="Ice-binding_C"/>
</dbReference>
<dbReference type="Pfam" id="PF07589">
    <property type="entry name" value="PEP-CTERM"/>
    <property type="match status" value="1"/>
</dbReference>
<evidence type="ECO:0000313" key="4">
    <source>
        <dbReference type="Proteomes" id="UP001296967"/>
    </source>
</evidence>
<feature type="chain" id="PRO_5042468355" description="Ice-binding protein C-terminal domain-containing protein" evidence="1">
    <location>
        <begin position="26"/>
        <end position="266"/>
    </location>
</feature>
<name>A0AAJ0XGC8_HALSE</name>